<evidence type="ECO:0000313" key="3">
    <source>
        <dbReference type="EMBL" id="SMF29262.1"/>
    </source>
</evidence>
<gene>
    <name evidence="3" type="ORF">SAMN02745746_02396</name>
</gene>
<dbReference type="Gene3D" id="3.20.20.450">
    <property type="entry name" value="EAL domain"/>
    <property type="match status" value="1"/>
</dbReference>
<keyword evidence="4" id="KW-1185">Reference proteome</keyword>
<dbReference type="PANTHER" id="PTHR33525">
    <property type="match status" value="1"/>
</dbReference>
<accession>A0A1Y6BWU0</accession>
<dbReference type="Pfam" id="PF00563">
    <property type="entry name" value="EAL"/>
    <property type="match status" value="1"/>
</dbReference>
<dbReference type="InterPro" id="IPR035919">
    <property type="entry name" value="EAL_sf"/>
</dbReference>
<feature type="domain" description="HDOD" evidence="2">
    <location>
        <begin position="201"/>
        <end position="393"/>
    </location>
</feature>
<dbReference type="AlphaFoldDB" id="A0A1Y6BWU0"/>
<dbReference type="InterPro" id="IPR013976">
    <property type="entry name" value="HDOD"/>
</dbReference>
<protein>
    <submittedName>
        <fullName evidence="3">EAL and modified HD-GYP domain-containing signal transduction protein</fullName>
    </submittedName>
</protein>
<dbReference type="Pfam" id="PF08668">
    <property type="entry name" value="HDOD"/>
    <property type="match status" value="1"/>
</dbReference>
<dbReference type="SUPFAM" id="SSF141868">
    <property type="entry name" value="EAL domain-like"/>
    <property type="match status" value="1"/>
</dbReference>
<dbReference type="EMBL" id="FXAG01000012">
    <property type="protein sequence ID" value="SMF29262.1"/>
    <property type="molecule type" value="Genomic_DNA"/>
</dbReference>
<evidence type="ECO:0000313" key="4">
    <source>
        <dbReference type="Proteomes" id="UP000192920"/>
    </source>
</evidence>
<sequence length="404" mass="45076">MYSTHYLGRQPIVDARENLVGYELLFRSSPVNAAHVVDDFAATATVIRHAFVDLGVAEVLGDRLGYINVDEQLLMSDLINVLPHDTVVLEILETVRATPALLVRLAELRQRGFRMALDDLVSLTSDKRALLDYVDIAKVDLSQVALGALPALLQSLEGFRGSLLAEKVDNPEQFETCREFGFKLFQGYFFAHPTVIHSRQVRPKVSVLLRLLGLILSDAETDALEEAFKSAPDIALMLLRLTSTAVMADKSAVTSIRQAILLLGRDKIKRWTLLLMFATATPQGDKVRHNPLLELAAMRGRIMERLAQSLRPEAPQLAEQAFMVGILSLVDALMLRPKTELIPQLPVDQIIKDAVLDGRHILGEWLKVTVSLEDENTVQPAGYDAELLTRIETESLDWVKRMWA</sequence>
<dbReference type="PIRSF" id="PIRSF003180">
    <property type="entry name" value="DiGMPpdiest_YuxH"/>
    <property type="match status" value="1"/>
</dbReference>
<dbReference type="PROSITE" id="PS51833">
    <property type="entry name" value="HDOD"/>
    <property type="match status" value="1"/>
</dbReference>
<reference evidence="4" key="1">
    <citation type="submission" date="2017-04" db="EMBL/GenBank/DDBJ databases">
        <authorList>
            <person name="Varghese N."/>
            <person name="Submissions S."/>
        </authorList>
    </citation>
    <scope>NUCLEOTIDE SEQUENCE [LARGE SCALE GENOMIC DNA]</scope>
    <source>
        <strain evidence="4">DSM 22618</strain>
    </source>
</reference>
<dbReference type="Proteomes" id="UP000192920">
    <property type="component" value="Unassembled WGS sequence"/>
</dbReference>
<organism evidence="3 4">
    <name type="scientific">Pseudogulbenkiania subflava DSM 22618</name>
    <dbReference type="NCBI Taxonomy" id="1123014"/>
    <lineage>
        <taxon>Bacteria</taxon>
        <taxon>Pseudomonadati</taxon>
        <taxon>Pseudomonadota</taxon>
        <taxon>Betaproteobacteria</taxon>
        <taxon>Neisseriales</taxon>
        <taxon>Chromobacteriaceae</taxon>
        <taxon>Pseudogulbenkiania</taxon>
    </lineage>
</organism>
<proteinExistence type="predicted"/>
<dbReference type="Gene3D" id="1.10.3210.10">
    <property type="entry name" value="Hypothetical protein af1432"/>
    <property type="match status" value="1"/>
</dbReference>
<dbReference type="SMART" id="SM00052">
    <property type="entry name" value="EAL"/>
    <property type="match status" value="1"/>
</dbReference>
<dbReference type="RefSeq" id="WP_085276640.1">
    <property type="nucleotide sequence ID" value="NZ_FXAG01000012.1"/>
</dbReference>
<dbReference type="InterPro" id="IPR014408">
    <property type="entry name" value="dGMP_Pdiesterase_EAL/HD-GYP"/>
</dbReference>
<dbReference type="InterPro" id="IPR052340">
    <property type="entry name" value="RNase_Y/CdgJ"/>
</dbReference>
<feature type="domain" description="EAL" evidence="1">
    <location>
        <begin position="1"/>
        <end position="207"/>
    </location>
</feature>
<evidence type="ECO:0000259" key="1">
    <source>
        <dbReference type="PROSITE" id="PS50883"/>
    </source>
</evidence>
<dbReference type="STRING" id="1123014.SAMN02745746_02396"/>
<dbReference type="PANTHER" id="PTHR33525:SF4">
    <property type="entry name" value="CYCLIC DI-GMP PHOSPHODIESTERASE CDGJ"/>
    <property type="match status" value="1"/>
</dbReference>
<dbReference type="SUPFAM" id="SSF109604">
    <property type="entry name" value="HD-domain/PDEase-like"/>
    <property type="match status" value="1"/>
</dbReference>
<dbReference type="PROSITE" id="PS50883">
    <property type="entry name" value="EAL"/>
    <property type="match status" value="1"/>
</dbReference>
<name>A0A1Y6BWU0_9NEIS</name>
<dbReference type="InterPro" id="IPR001633">
    <property type="entry name" value="EAL_dom"/>
</dbReference>
<evidence type="ECO:0000259" key="2">
    <source>
        <dbReference type="PROSITE" id="PS51833"/>
    </source>
</evidence>